<dbReference type="EMBL" id="JARVKM010000016">
    <property type="protein sequence ID" value="KAK9778344.1"/>
    <property type="molecule type" value="Genomic_DNA"/>
</dbReference>
<dbReference type="SUPFAM" id="SSF57863">
    <property type="entry name" value="ArfGap/RecO-like zinc finger"/>
    <property type="match status" value="1"/>
</dbReference>
<dbReference type="CDD" id="cd01714">
    <property type="entry name" value="ETF_beta"/>
    <property type="match status" value="1"/>
</dbReference>
<dbReference type="SMART" id="SM00105">
    <property type="entry name" value="ArfGap"/>
    <property type="match status" value="1"/>
</dbReference>
<dbReference type="Pfam" id="PF01412">
    <property type="entry name" value="ArfGap"/>
    <property type="match status" value="1"/>
</dbReference>
<dbReference type="InterPro" id="IPR014729">
    <property type="entry name" value="Rossmann-like_a/b/a_fold"/>
</dbReference>
<evidence type="ECO:0000256" key="2">
    <source>
        <dbReference type="ARBA" id="ARBA00022468"/>
    </source>
</evidence>
<sequence>MWEVDPETKSKLLAIQKTNNNNNCCDCNAPNPQWASPKFGVFICLSCAGVHRGLGVHISFVRSVTMDAFKQAEIERMRLGGNQGWRNFFESHEDTKMMGLSWEDATIAERYSGQVGEEWKERLSAKVEGREYVPGERKSTSVQEKRTPAGQPKQISRTGTPLQGVATGGSRTESPNRPGVKAKVDDKYFAKLGADNASRSEALPPSQGGKYAGFGNMPTPAQSQGGGQAIPNFQELQTDPVAALSKGFGWFTKTVTQTAKTVNSDFIQPTAKQISESEFAAQARVAANNVGKAAQQGAKNAQDGLNRFVDGPDGQRQRAGNANVDESKKAFWDDFSAVADQRHGTGPKYSSIGTSAMGKANKGAGGSSEAKKNDEWDDWSNIGIILGPWYHIPPDSYHGPRVQVKPRVNKAQTGVETAGVKHSMNPFDELSIEESVRIREKKSAPVEDICVISAGPPKAQDVLRTAMAMGADRAIHVEVKDGEELEPLSVAKLLKAVVDKEKSNLVILGKQSIDDDAAQTGQMLAGLLNWAQATQASEVKFEGDTVLVTKEVDGGAETVKAKLPMVITTDLRLNEPRYASLPNIMKAKKKPLVKMSLSDLGIANERRLKIVKVTEPAPRQGGGKVEDVDGLISKLKELGAL</sequence>
<evidence type="ECO:0000256" key="6">
    <source>
        <dbReference type="ARBA" id="ARBA00025416"/>
    </source>
</evidence>
<dbReference type="PROSITE" id="PS50115">
    <property type="entry name" value="ARFGAP"/>
    <property type="match status" value="1"/>
</dbReference>
<dbReference type="InterPro" id="IPR000049">
    <property type="entry name" value="ET-Flavoprotein_bsu_CS"/>
</dbReference>
<evidence type="ECO:0000256" key="5">
    <source>
        <dbReference type="ARBA" id="ARBA00022833"/>
    </source>
</evidence>
<feature type="compositionally biased region" description="Basic and acidic residues" evidence="8">
    <location>
        <begin position="130"/>
        <end position="147"/>
    </location>
</feature>
<dbReference type="PANTHER" id="PTHR46395">
    <property type="entry name" value="ADP-RIBOSYLATION FACTOR GTPASE-ACTIVATING PROTEIN 1"/>
    <property type="match status" value="1"/>
</dbReference>
<feature type="domain" description="Arf-GAP" evidence="9">
    <location>
        <begin position="9"/>
        <end position="132"/>
    </location>
</feature>
<keyword evidence="2" id="KW-0343">GTPase activation</keyword>
<evidence type="ECO:0000313" key="11">
    <source>
        <dbReference type="Proteomes" id="UP001465668"/>
    </source>
</evidence>
<evidence type="ECO:0000256" key="3">
    <source>
        <dbReference type="ARBA" id="ARBA00022723"/>
    </source>
</evidence>
<feature type="region of interest" description="Disordered" evidence="8">
    <location>
        <begin position="195"/>
        <end position="230"/>
    </location>
</feature>
<accession>A0ABR2XXG8</accession>
<dbReference type="InterPro" id="IPR001164">
    <property type="entry name" value="ArfGAP_dom"/>
</dbReference>
<dbReference type="SMART" id="SM00893">
    <property type="entry name" value="ETF"/>
    <property type="match status" value="1"/>
</dbReference>
<evidence type="ECO:0000259" key="9">
    <source>
        <dbReference type="PROSITE" id="PS50115"/>
    </source>
</evidence>
<proteinExistence type="predicted"/>
<comment type="caution">
    <text evidence="10">The sequence shown here is derived from an EMBL/GenBank/DDBJ whole genome shotgun (WGS) entry which is preliminary data.</text>
</comment>
<feature type="region of interest" description="Disordered" evidence="8">
    <location>
        <begin position="130"/>
        <end position="181"/>
    </location>
</feature>
<keyword evidence="11" id="KW-1185">Reference proteome</keyword>
<dbReference type="CDD" id="cd08830">
    <property type="entry name" value="ArfGap_ArfGap1"/>
    <property type="match status" value="1"/>
</dbReference>
<keyword evidence="3" id="KW-0479">Metal-binding</keyword>
<evidence type="ECO:0000313" key="10">
    <source>
        <dbReference type="EMBL" id="KAK9778344.1"/>
    </source>
</evidence>
<feature type="region of interest" description="Disordered" evidence="8">
    <location>
        <begin position="342"/>
        <end position="374"/>
    </location>
</feature>
<protein>
    <submittedName>
        <fullName evidence="10">Electron transfer flavoprotein subunit beta</fullName>
    </submittedName>
</protein>
<evidence type="ECO:0000256" key="4">
    <source>
        <dbReference type="ARBA" id="ARBA00022771"/>
    </source>
</evidence>
<evidence type="ECO:0000256" key="8">
    <source>
        <dbReference type="SAM" id="MobiDB-lite"/>
    </source>
</evidence>
<evidence type="ECO:0000256" key="1">
    <source>
        <dbReference type="ARBA" id="ARBA00004305"/>
    </source>
</evidence>
<dbReference type="Gene3D" id="1.10.220.150">
    <property type="entry name" value="Arf GTPase activating protein"/>
    <property type="match status" value="1"/>
</dbReference>
<dbReference type="PRINTS" id="PR00405">
    <property type="entry name" value="REVINTRACTNG"/>
</dbReference>
<dbReference type="Pfam" id="PF01012">
    <property type="entry name" value="ETF"/>
    <property type="match status" value="1"/>
</dbReference>
<dbReference type="InterPro" id="IPR037278">
    <property type="entry name" value="ARFGAP/RecO"/>
</dbReference>
<comment type="subcellular location">
    <subcellularLocation>
        <location evidence="1">Mitochondrion matrix</location>
    </subcellularLocation>
</comment>
<dbReference type="InterPro" id="IPR038508">
    <property type="entry name" value="ArfGAP_dom_sf"/>
</dbReference>
<evidence type="ECO:0000256" key="7">
    <source>
        <dbReference type="PROSITE-ProRule" id="PRU00288"/>
    </source>
</evidence>
<dbReference type="SUPFAM" id="SSF52402">
    <property type="entry name" value="Adenine nucleotide alpha hydrolases-like"/>
    <property type="match status" value="1"/>
</dbReference>
<dbReference type="InterPro" id="IPR014730">
    <property type="entry name" value="ETF_a/b_N"/>
</dbReference>
<dbReference type="PROSITE" id="PS01065">
    <property type="entry name" value="ETF_BETA"/>
    <property type="match status" value="1"/>
</dbReference>
<dbReference type="Proteomes" id="UP001465668">
    <property type="component" value="Unassembled WGS sequence"/>
</dbReference>
<dbReference type="PANTHER" id="PTHR46395:SF1">
    <property type="entry name" value="ADP-RIBOSYLATION FACTOR GTPASE-ACTIVATING PROTEIN 1"/>
    <property type="match status" value="1"/>
</dbReference>
<keyword evidence="5" id="KW-0862">Zinc</keyword>
<dbReference type="InterPro" id="IPR033948">
    <property type="entry name" value="ETF_beta_N"/>
</dbReference>
<comment type="function">
    <text evidence="6">The electron transfer flavoprotein serves as a specific electron acceptor for several dehydrogenases, including five acyl-CoA dehydrogenases, glutaryl-CoA and sarcosine dehydrogenase. It transfers the electrons to the main mitochondrial respiratory chain via ETF-ubiquinone oxidoreductase (ETF dehydrogenase).</text>
</comment>
<dbReference type="Gene3D" id="3.40.50.620">
    <property type="entry name" value="HUPs"/>
    <property type="match status" value="1"/>
</dbReference>
<reference evidence="10 11" key="1">
    <citation type="submission" date="2024-02" db="EMBL/GenBank/DDBJ databases">
        <title>First draft genome assembly of two strains of Seiridium cardinale.</title>
        <authorList>
            <person name="Emiliani G."/>
            <person name="Scali E."/>
        </authorList>
    </citation>
    <scope>NUCLEOTIDE SEQUENCE [LARGE SCALE GENOMIC DNA]</scope>
    <source>
        <strain evidence="10 11">BM-138-000479</strain>
    </source>
</reference>
<name>A0ABR2XXG8_9PEZI</name>
<gene>
    <name evidence="10" type="ORF">SCAR479_04746</name>
</gene>
<feature type="region of interest" description="Disordered" evidence="8">
    <location>
        <begin position="294"/>
        <end position="324"/>
    </location>
</feature>
<organism evidence="10 11">
    <name type="scientific">Seiridium cardinale</name>
    <dbReference type="NCBI Taxonomy" id="138064"/>
    <lineage>
        <taxon>Eukaryota</taxon>
        <taxon>Fungi</taxon>
        <taxon>Dikarya</taxon>
        <taxon>Ascomycota</taxon>
        <taxon>Pezizomycotina</taxon>
        <taxon>Sordariomycetes</taxon>
        <taxon>Xylariomycetidae</taxon>
        <taxon>Amphisphaeriales</taxon>
        <taxon>Sporocadaceae</taxon>
        <taxon>Seiridium</taxon>
    </lineage>
</organism>
<keyword evidence="4 7" id="KW-0863">Zinc-finger</keyword>